<comment type="caution">
    <text evidence="1">The sequence shown here is derived from an EMBL/GenBank/DDBJ whole genome shotgun (WGS) entry which is preliminary data.</text>
</comment>
<dbReference type="EMBL" id="JMQC01000008">
    <property type="protein sequence ID" value="KFM98591.1"/>
    <property type="molecule type" value="Genomic_DNA"/>
</dbReference>
<sequence>MDYNTKYIILTTTSIFTLHLKVLPKLVERCEGSTGYEILLNNLFDCVVETVIDI</sequence>
<name>A0A090YK81_9BACI</name>
<proteinExistence type="predicted"/>
<dbReference type="AlphaFoldDB" id="A0A090YK81"/>
<reference evidence="1 2" key="1">
    <citation type="submission" date="2014-04" db="EMBL/GenBank/DDBJ databases">
        <authorList>
            <person name="Bishop-Lilly K.A."/>
            <person name="Broomall S.M."/>
            <person name="Chain P.S."/>
            <person name="Chertkov O."/>
            <person name="Coyne S.R."/>
            <person name="Daligault H.E."/>
            <person name="Davenport K.W."/>
            <person name="Erkkila T."/>
            <person name="Frey K.G."/>
            <person name="Gibbons H.S."/>
            <person name="Gu W."/>
            <person name="Jaissle J."/>
            <person name="Johnson S.L."/>
            <person name="Koroleva G.I."/>
            <person name="Ladner J.T."/>
            <person name="Lo C.-C."/>
            <person name="Minogue T.D."/>
            <person name="Munk C."/>
            <person name="Palacios G.F."/>
            <person name="Redden C.L."/>
            <person name="Rosenzweig C.N."/>
            <person name="Scholz M.B."/>
            <person name="Teshima H."/>
            <person name="Xu Y."/>
        </authorList>
    </citation>
    <scope>NUCLEOTIDE SEQUENCE [LARGE SCALE GENOMIC DNA]</scope>
    <source>
        <strain evidence="1 2">BHP</strain>
    </source>
</reference>
<accession>A0A090YK81</accession>
<dbReference type="Proteomes" id="UP000029389">
    <property type="component" value="Unassembled WGS sequence"/>
</dbReference>
<protein>
    <submittedName>
        <fullName evidence="1">Uncharacterized protein</fullName>
    </submittedName>
</protein>
<evidence type="ECO:0000313" key="2">
    <source>
        <dbReference type="Proteomes" id="UP000029389"/>
    </source>
</evidence>
<gene>
    <name evidence="1" type="ORF">DJ93_4607</name>
</gene>
<evidence type="ECO:0000313" key="1">
    <source>
        <dbReference type="EMBL" id="KFM98591.1"/>
    </source>
</evidence>
<organism evidence="1 2">
    <name type="scientific">Bacillus clarus</name>
    <dbReference type="NCBI Taxonomy" id="2338372"/>
    <lineage>
        <taxon>Bacteria</taxon>
        <taxon>Bacillati</taxon>
        <taxon>Bacillota</taxon>
        <taxon>Bacilli</taxon>
        <taxon>Bacillales</taxon>
        <taxon>Bacillaceae</taxon>
        <taxon>Bacillus</taxon>
        <taxon>Bacillus cereus group</taxon>
    </lineage>
</organism>